<evidence type="ECO:0000313" key="3">
    <source>
        <dbReference type="Proteomes" id="UP000596661"/>
    </source>
</evidence>
<protein>
    <submittedName>
        <fullName evidence="2">Uncharacterized protein</fullName>
    </submittedName>
</protein>
<feature type="compositionally biased region" description="Low complexity" evidence="1">
    <location>
        <begin position="23"/>
        <end position="35"/>
    </location>
</feature>
<evidence type="ECO:0000256" key="1">
    <source>
        <dbReference type="SAM" id="MobiDB-lite"/>
    </source>
</evidence>
<sequence>MSARGADSKNGVVSFRPARAPKRTTASTAAASTLRDPMDERRAKHEALQQQMFQRQSHMCAAFPAFPEEILEPWCPVDDKERDSGGGESDC</sequence>
<proteinExistence type="predicted"/>
<evidence type="ECO:0000313" key="2">
    <source>
        <dbReference type="EnsemblPlants" id="cds.evm.model.08.728"/>
    </source>
</evidence>
<name>A0A803QC66_CANSA</name>
<dbReference type="Gramene" id="evm.model.08.728">
    <property type="protein sequence ID" value="cds.evm.model.08.728"/>
    <property type="gene ID" value="evm.TU.08.728"/>
</dbReference>
<reference evidence="2" key="2">
    <citation type="submission" date="2021-03" db="UniProtKB">
        <authorList>
            <consortium name="EnsemblPlants"/>
        </authorList>
    </citation>
    <scope>IDENTIFICATION</scope>
</reference>
<dbReference type="Proteomes" id="UP000596661">
    <property type="component" value="Chromosome 8"/>
</dbReference>
<keyword evidence="3" id="KW-1185">Reference proteome</keyword>
<organism evidence="2 3">
    <name type="scientific">Cannabis sativa</name>
    <name type="common">Hemp</name>
    <name type="synonym">Marijuana</name>
    <dbReference type="NCBI Taxonomy" id="3483"/>
    <lineage>
        <taxon>Eukaryota</taxon>
        <taxon>Viridiplantae</taxon>
        <taxon>Streptophyta</taxon>
        <taxon>Embryophyta</taxon>
        <taxon>Tracheophyta</taxon>
        <taxon>Spermatophyta</taxon>
        <taxon>Magnoliopsida</taxon>
        <taxon>eudicotyledons</taxon>
        <taxon>Gunneridae</taxon>
        <taxon>Pentapetalae</taxon>
        <taxon>rosids</taxon>
        <taxon>fabids</taxon>
        <taxon>Rosales</taxon>
        <taxon>Cannabaceae</taxon>
        <taxon>Cannabis</taxon>
    </lineage>
</organism>
<accession>A0A803QC66</accession>
<feature type="region of interest" description="Disordered" evidence="1">
    <location>
        <begin position="1"/>
        <end position="44"/>
    </location>
</feature>
<dbReference type="EnsemblPlants" id="evm.model.08.728">
    <property type="protein sequence ID" value="cds.evm.model.08.728"/>
    <property type="gene ID" value="evm.TU.08.728"/>
</dbReference>
<reference evidence="2" key="1">
    <citation type="submission" date="2018-11" db="EMBL/GenBank/DDBJ databases">
        <authorList>
            <person name="Grassa J C."/>
        </authorList>
    </citation>
    <scope>NUCLEOTIDE SEQUENCE [LARGE SCALE GENOMIC DNA]</scope>
</reference>
<dbReference type="AlphaFoldDB" id="A0A803QC66"/>
<dbReference type="EMBL" id="UZAU01000690">
    <property type="status" value="NOT_ANNOTATED_CDS"/>
    <property type="molecule type" value="Genomic_DNA"/>
</dbReference>